<dbReference type="PANTHER" id="PTHR43721:SF11">
    <property type="entry name" value="SELENOCYSTEINE-SPECIFIC ELONGATION FACTOR"/>
    <property type="match status" value="1"/>
</dbReference>
<dbReference type="eggNOG" id="KOG0461">
    <property type="taxonomic scope" value="Eukaryota"/>
</dbReference>
<dbReference type="Proteomes" id="UP000008743">
    <property type="component" value="Unassembled WGS sequence"/>
</dbReference>
<dbReference type="FunFam" id="2.40.30.10:FF:000052">
    <property type="entry name" value="Selenocysteine-specific elongation factor EF-Sec"/>
    <property type="match status" value="1"/>
</dbReference>
<dbReference type="Gene3D" id="2.40.30.10">
    <property type="entry name" value="Translation factors"/>
    <property type="match status" value="2"/>
</dbReference>
<dbReference type="InterPro" id="IPR027417">
    <property type="entry name" value="P-loop_NTPase"/>
</dbReference>
<dbReference type="Pfam" id="PF00009">
    <property type="entry name" value="GTP_EFTU"/>
    <property type="match status" value="1"/>
</dbReference>
<evidence type="ECO:0000259" key="2">
    <source>
        <dbReference type="Pfam" id="PF03144"/>
    </source>
</evidence>
<feature type="domain" description="Tr-type G" evidence="1">
    <location>
        <begin position="2"/>
        <end position="97"/>
    </location>
</feature>
<dbReference type="OrthoDB" id="2067at2759"/>
<evidence type="ECO:0000259" key="4">
    <source>
        <dbReference type="Pfam" id="PF21208"/>
    </source>
</evidence>
<dbReference type="InterPro" id="IPR004161">
    <property type="entry name" value="EFTu-like_2"/>
</dbReference>
<dbReference type="InterPro" id="IPR009000">
    <property type="entry name" value="Transl_B-barrel_sf"/>
</dbReference>
<dbReference type="EMBL" id="KE346364">
    <property type="protein sequence ID" value="KJE92526.1"/>
    <property type="molecule type" value="Genomic_DNA"/>
</dbReference>
<keyword evidence="5" id="KW-0251">Elongation factor</keyword>
<accession>A0A0D2UBX6</accession>
<dbReference type="AlphaFoldDB" id="A0A0D2UBX6"/>
<feature type="domain" description="Selenocysteine-specific elongation factor 3rd" evidence="4">
    <location>
        <begin position="199"/>
        <end position="316"/>
    </location>
</feature>
<dbReference type="CDD" id="cd03696">
    <property type="entry name" value="SelB_II"/>
    <property type="match status" value="1"/>
</dbReference>
<dbReference type="InterPro" id="IPR049394">
    <property type="entry name" value="eEFSec_C"/>
</dbReference>
<dbReference type="Pfam" id="PF21131">
    <property type="entry name" value="eEFSec_4th"/>
    <property type="match status" value="1"/>
</dbReference>
<dbReference type="GO" id="GO:0003924">
    <property type="term" value="F:GTPase activity"/>
    <property type="evidence" value="ECO:0007669"/>
    <property type="project" value="InterPro"/>
</dbReference>
<keyword evidence="5" id="KW-0648">Protein biosynthesis</keyword>
<dbReference type="InterPro" id="IPR049393">
    <property type="entry name" value="eEFSec_III"/>
</dbReference>
<organism evidence="5 6">
    <name type="scientific">Capsaspora owczarzaki (strain ATCC 30864)</name>
    <dbReference type="NCBI Taxonomy" id="595528"/>
    <lineage>
        <taxon>Eukaryota</taxon>
        <taxon>Filasterea</taxon>
        <taxon>Capsaspora</taxon>
    </lineage>
</organism>
<dbReference type="Pfam" id="PF21208">
    <property type="entry name" value="euk_SelB_III"/>
    <property type="match status" value="1"/>
</dbReference>
<evidence type="ECO:0000313" key="6">
    <source>
        <dbReference type="Proteomes" id="UP000008743"/>
    </source>
</evidence>
<dbReference type="Gene3D" id="3.40.50.300">
    <property type="entry name" value="P-loop containing nucleotide triphosphate hydrolases"/>
    <property type="match status" value="1"/>
</dbReference>
<dbReference type="GO" id="GO:0001514">
    <property type="term" value="P:selenocysteine incorporation"/>
    <property type="evidence" value="ECO:0007669"/>
    <property type="project" value="TreeGrafter"/>
</dbReference>
<gene>
    <name evidence="5" type="ORF">CAOG_003476</name>
</gene>
<name>A0A0D2UBX6_CAPO3</name>
<evidence type="ECO:0000313" key="5">
    <source>
        <dbReference type="EMBL" id="KJE92526.1"/>
    </source>
</evidence>
<dbReference type="GO" id="GO:0003746">
    <property type="term" value="F:translation elongation factor activity"/>
    <property type="evidence" value="ECO:0007669"/>
    <property type="project" value="UniProtKB-KW"/>
</dbReference>
<proteinExistence type="predicted"/>
<dbReference type="GO" id="GO:0005525">
    <property type="term" value="F:GTP binding"/>
    <property type="evidence" value="ECO:0007669"/>
    <property type="project" value="InterPro"/>
</dbReference>
<feature type="domain" description="Selenocysteine-specific elongation factor C-terminal RIFT" evidence="3">
    <location>
        <begin position="333"/>
        <end position="447"/>
    </location>
</feature>
<dbReference type="CDD" id="cd04094">
    <property type="entry name" value="eSelB_III"/>
    <property type="match status" value="1"/>
</dbReference>
<dbReference type="Pfam" id="PF03144">
    <property type="entry name" value="GTP_EFTU_D2"/>
    <property type="match status" value="1"/>
</dbReference>
<dbReference type="PANTHER" id="PTHR43721">
    <property type="entry name" value="ELONGATION FACTOR TU-RELATED"/>
    <property type="match status" value="1"/>
</dbReference>
<dbReference type="InterPro" id="IPR000795">
    <property type="entry name" value="T_Tr_GTP-bd_dom"/>
</dbReference>
<feature type="domain" description="Translation elongation factor EFTu-like" evidence="2">
    <location>
        <begin position="121"/>
        <end position="184"/>
    </location>
</feature>
<reference evidence="6" key="1">
    <citation type="submission" date="2011-02" db="EMBL/GenBank/DDBJ databases">
        <title>The Genome Sequence of Capsaspora owczarzaki ATCC 30864.</title>
        <authorList>
            <person name="Russ C."/>
            <person name="Cuomo C."/>
            <person name="Burger G."/>
            <person name="Gray M.W."/>
            <person name="Holland P.W.H."/>
            <person name="King N."/>
            <person name="Lang F.B.F."/>
            <person name="Roger A.J."/>
            <person name="Ruiz-Trillo I."/>
            <person name="Young S.K."/>
            <person name="Zeng Q."/>
            <person name="Gargeya S."/>
            <person name="Alvarado L."/>
            <person name="Berlin A."/>
            <person name="Chapman S.B."/>
            <person name="Chen Z."/>
            <person name="Freedman E."/>
            <person name="Gellesch M."/>
            <person name="Goldberg J."/>
            <person name="Griggs A."/>
            <person name="Gujja S."/>
            <person name="Heilman E."/>
            <person name="Heiman D."/>
            <person name="Howarth C."/>
            <person name="Mehta T."/>
            <person name="Neiman D."/>
            <person name="Pearson M."/>
            <person name="Roberts A."/>
            <person name="Saif S."/>
            <person name="Shea T."/>
            <person name="Shenoy N."/>
            <person name="Sisk P."/>
            <person name="Stolte C."/>
            <person name="Sykes S."/>
            <person name="White J."/>
            <person name="Yandava C."/>
            <person name="Haas B."/>
            <person name="Nusbaum C."/>
            <person name="Birren B."/>
        </authorList>
    </citation>
    <scope>NUCLEOTIDE SEQUENCE</scope>
    <source>
        <strain evidence="6">ATCC 30864</strain>
    </source>
</reference>
<dbReference type="InterPro" id="IPR050055">
    <property type="entry name" value="EF-Tu_GTPase"/>
</dbReference>
<protein>
    <submittedName>
        <fullName evidence="5">Selenocysteine-specific elongation factor, variant</fullName>
    </submittedName>
</protein>
<keyword evidence="6" id="KW-1185">Reference proteome</keyword>
<evidence type="ECO:0000259" key="3">
    <source>
        <dbReference type="Pfam" id="PF21131"/>
    </source>
</evidence>
<evidence type="ECO:0000259" key="1">
    <source>
        <dbReference type="Pfam" id="PF00009"/>
    </source>
</evidence>
<dbReference type="SUPFAM" id="SSF52540">
    <property type="entry name" value="P-loop containing nucleoside triphosphate hydrolases"/>
    <property type="match status" value="1"/>
</dbReference>
<dbReference type="SUPFAM" id="SSF50447">
    <property type="entry name" value="Translation proteins"/>
    <property type="match status" value="1"/>
</dbReference>
<sequence>MMMLVVDVNKGIQTQTAECLVIGEIMCDILVVALNKIDQIPEDQRAQTIEKVTRGLAKTFATTKFGQVAVIPVAARPATGPAIGVENLIQVLAKSVPRQRHDSAAPFVFAVDHCFAIKGQGTVLTGTALSGQIQVNENIEIPTAKLSRKIKSIQMFHRPVQQITAGDRAGICVTQFDASTLERGYACAAGAVIFAHALIARVDKVRFFKLPVLSKSRFHVSMGHETVMGTASFFTRDGEGNARFEVDKEYAFAEELGRPPQENASNSGQPPAPLATFALIELDHPVACLSNALLIGSRLDLDPDVHTKACRLAFSGRVHEALTDKSYRETFLPKLKVFKRKSRTGTVERILDDYTLIGKGLFKKETTLEPFLGLQVGLSSGEVGEIEGAFGQSGKFRVRMRQAVSDATKATLAASDKPKGKGKAPAPEAEAIEIVLSFKRYVYDRQKRMIQSKDE</sequence>